<proteinExistence type="predicted"/>
<evidence type="ECO:0000313" key="3">
    <source>
        <dbReference type="Proteomes" id="UP000185003"/>
    </source>
</evidence>
<sequence length="159" mass="17975">MNEQEFLLLKGIFRKESWKLLGAIVLMALMVFFIPGHQRRVIQGGDGRLIDMNAYWIGVVVGGIIGLILLMVMLKDYLKLLRDVLSKRKYTYEKQISLISKADDETWALGLTPSGELIEMGEIKIKTAEFEVLQPAVGDTLRINTGFYTRRVLSLEIAG</sequence>
<dbReference type="Proteomes" id="UP000185003">
    <property type="component" value="Unassembled WGS sequence"/>
</dbReference>
<evidence type="ECO:0000313" key="2">
    <source>
        <dbReference type="EMBL" id="SIO47382.1"/>
    </source>
</evidence>
<dbReference type="AlphaFoldDB" id="A0A1N6JST0"/>
<feature type="transmembrane region" description="Helical" evidence="1">
    <location>
        <begin position="17"/>
        <end position="34"/>
    </location>
</feature>
<reference evidence="2 3" key="1">
    <citation type="submission" date="2016-11" db="EMBL/GenBank/DDBJ databases">
        <authorList>
            <person name="Jaros S."/>
            <person name="Januszkiewicz K."/>
            <person name="Wedrychowicz H."/>
        </authorList>
    </citation>
    <scope>NUCLEOTIDE SEQUENCE [LARGE SCALE GENOMIC DNA]</scope>
    <source>
        <strain evidence="2 3">DSM 24787</strain>
    </source>
</reference>
<organism evidence="2 3">
    <name type="scientific">Chitinophaga niabensis</name>
    <dbReference type="NCBI Taxonomy" id="536979"/>
    <lineage>
        <taxon>Bacteria</taxon>
        <taxon>Pseudomonadati</taxon>
        <taxon>Bacteroidota</taxon>
        <taxon>Chitinophagia</taxon>
        <taxon>Chitinophagales</taxon>
        <taxon>Chitinophagaceae</taxon>
        <taxon>Chitinophaga</taxon>
    </lineage>
</organism>
<feature type="transmembrane region" description="Helical" evidence="1">
    <location>
        <begin position="54"/>
        <end position="74"/>
    </location>
</feature>
<protein>
    <submittedName>
        <fullName evidence="2">Uncharacterized protein</fullName>
    </submittedName>
</protein>
<dbReference type="RefSeq" id="WP_074241716.1">
    <property type="nucleotide sequence ID" value="NZ_FSRA01000002.1"/>
</dbReference>
<name>A0A1N6JST0_9BACT</name>
<keyword evidence="1" id="KW-0812">Transmembrane</keyword>
<evidence type="ECO:0000256" key="1">
    <source>
        <dbReference type="SAM" id="Phobius"/>
    </source>
</evidence>
<accession>A0A1N6JST0</accession>
<keyword evidence="1" id="KW-1133">Transmembrane helix</keyword>
<dbReference type="EMBL" id="FSRA01000002">
    <property type="protein sequence ID" value="SIO47382.1"/>
    <property type="molecule type" value="Genomic_DNA"/>
</dbReference>
<keyword evidence="1" id="KW-0472">Membrane</keyword>
<gene>
    <name evidence="2" type="ORF">SAMN04488055_4360</name>
</gene>
<keyword evidence="3" id="KW-1185">Reference proteome</keyword>